<dbReference type="EMBL" id="CP132914">
    <property type="protein sequence ID" value="WMB75187.1"/>
    <property type="molecule type" value="Genomic_DNA"/>
</dbReference>
<accession>A0AA50Q7U2</accession>
<dbReference type="InterPro" id="IPR036938">
    <property type="entry name" value="PAP2/HPO_sf"/>
</dbReference>
<dbReference type="KEGG" id="sog:RA178_03295"/>
<dbReference type="SUPFAM" id="SSF48317">
    <property type="entry name" value="Acid phosphatase/Vanadium-dependent haloperoxidase"/>
    <property type="match status" value="1"/>
</dbReference>
<gene>
    <name evidence="3" type="ORF">RA178_03295</name>
</gene>
<sequence length="252" mass="28172">MTFMDFAKGHLITPLLVFAVIIVGLEWTHADMKVATLLFHWQGGIDSWPLRGYWLTEDLLHVTGRNFVILLAVSVVVGIAFSFRSDRVKPYRKGLIYLFSSVLASVLLVRIGKSVTHMTCPWDVIEFGGQMIHSSLFSRLPKSAEFGQCFPGGHASGGFAWVALYYVLHEYRPHLAKFGLIFGLSLGLVFGIGQELRGAHFLSHDLWSLAIAWTSASLLYYVFFLRSPAFRKSKLVALGQMFKVTSSGIPQK</sequence>
<keyword evidence="1" id="KW-0812">Transmembrane</keyword>
<dbReference type="Proteomes" id="UP001236800">
    <property type="component" value="Chromosome"/>
</dbReference>
<evidence type="ECO:0000313" key="3">
    <source>
        <dbReference type="EMBL" id="WMB75187.1"/>
    </source>
</evidence>
<reference evidence="3" key="1">
    <citation type="submission" date="2023-08" db="EMBL/GenBank/DDBJ databases">
        <title>Complete genome sequence of Shewanella oncorhynchi Z-P2, a siderophore putrebactin-producing bacterium.</title>
        <authorList>
            <person name="Zhang Y."/>
        </authorList>
    </citation>
    <scope>NUCLEOTIDE SEQUENCE</scope>
    <source>
        <strain evidence="3">Z-P2</strain>
    </source>
</reference>
<organism evidence="3">
    <name type="scientific">Shewanella oncorhynchi</name>
    <dbReference type="NCBI Taxonomy" id="2726434"/>
    <lineage>
        <taxon>Bacteria</taxon>
        <taxon>Pseudomonadati</taxon>
        <taxon>Pseudomonadota</taxon>
        <taxon>Gammaproteobacteria</taxon>
        <taxon>Alteromonadales</taxon>
        <taxon>Shewanellaceae</taxon>
        <taxon>Shewanella</taxon>
    </lineage>
</organism>
<dbReference type="RefSeq" id="WP_173248693.1">
    <property type="nucleotide sequence ID" value="NZ_CP132914.1"/>
</dbReference>
<dbReference type="GeneID" id="301338177"/>
<feature type="transmembrane region" description="Helical" evidence="1">
    <location>
        <begin position="12"/>
        <end position="30"/>
    </location>
</feature>
<proteinExistence type="predicted"/>
<feature type="transmembrane region" description="Helical" evidence="1">
    <location>
        <begin position="175"/>
        <end position="194"/>
    </location>
</feature>
<dbReference type="InterPro" id="IPR000326">
    <property type="entry name" value="PAP2/HPO"/>
</dbReference>
<feature type="transmembrane region" description="Helical" evidence="1">
    <location>
        <begin position="95"/>
        <end position="112"/>
    </location>
</feature>
<dbReference type="AlphaFoldDB" id="A0AA50Q7U2"/>
<keyword evidence="1" id="KW-1133">Transmembrane helix</keyword>
<feature type="transmembrane region" description="Helical" evidence="1">
    <location>
        <begin position="206"/>
        <end position="225"/>
    </location>
</feature>
<evidence type="ECO:0000259" key="2">
    <source>
        <dbReference type="Pfam" id="PF01569"/>
    </source>
</evidence>
<keyword evidence="1" id="KW-0472">Membrane</keyword>
<dbReference type="CDD" id="cd03396">
    <property type="entry name" value="PAP2_like_6"/>
    <property type="match status" value="1"/>
</dbReference>
<dbReference type="Pfam" id="PF01569">
    <property type="entry name" value="PAP2"/>
    <property type="match status" value="1"/>
</dbReference>
<protein>
    <submittedName>
        <fullName evidence="3">Phosphatase PAP2 family protein</fullName>
    </submittedName>
</protein>
<evidence type="ECO:0000256" key="1">
    <source>
        <dbReference type="SAM" id="Phobius"/>
    </source>
</evidence>
<name>A0AA50Q7U2_9GAMM</name>
<feature type="transmembrane region" description="Helical" evidence="1">
    <location>
        <begin position="150"/>
        <end position="168"/>
    </location>
</feature>
<feature type="domain" description="Phosphatidic acid phosphatase type 2/haloperoxidase" evidence="2">
    <location>
        <begin position="95"/>
        <end position="225"/>
    </location>
</feature>
<feature type="transmembrane region" description="Helical" evidence="1">
    <location>
        <begin position="64"/>
        <end position="83"/>
    </location>
</feature>